<accession>A0A9X4AF56</accession>
<dbReference type="GO" id="GO:0046872">
    <property type="term" value="F:metal ion binding"/>
    <property type="evidence" value="ECO:0007669"/>
    <property type="project" value="UniProtKB-KW"/>
</dbReference>
<dbReference type="NCBIfam" id="TIGR00372">
    <property type="entry name" value="cas4"/>
    <property type="match status" value="1"/>
</dbReference>
<dbReference type="Gene3D" id="3.90.320.10">
    <property type="match status" value="1"/>
</dbReference>
<keyword evidence="5 13" id="KW-0540">Nuclease</keyword>
<dbReference type="GO" id="GO:0051607">
    <property type="term" value="P:defense response to virus"/>
    <property type="evidence" value="ECO:0007669"/>
    <property type="project" value="UniProtKB-KW"/>
</dbReference>
<comment type="cofactor">
    <cofactor evidence="13">
        <name>Mg(2+)</name>
        <dbReference type="ChEBI" id="CHEBI:18420"/>
    </cofactor>
    <cofactor evidence="13">
        <name>Mn(2+)</name>
        <dbReference type="ChEBI" id="CHEBI:29035"/>
    </cofactor>
    <text evidence="13">Mg(2+) or Mn(2+) required for ssDNA cleavage activity.</text>
</comment>
<sequence length="224" mass="26199">MESNNQEEDFLLLSGIQHFQFCKRQWALIHIEQQWAENVKTTEGQYLHRKADQPLIREKRKNKLIVRAMPVKSNELKISGVCDVVEFIEDKNGIPINGAEGKYLTYPVEYKRGKPKMKDEDVLQLTAQAICLEEMLLCEIEVGYLYYNEIKHRVEVPLTVELKNKVKTIVTEMEKYYKDRYTPKVKTGSFCKSCSLQNICLPKLMNKRSVKSYIEGKIKDEKIT</sequence>
<dbReference type="InterPro" id="IPR051827">
    <property type="entry name" value="Cas4_exonuclease"/>
</dbReference>
<evidence type="ECO:0000256" key="6">
    <source>
        <dbReference type="ARBA" id="ARBA00022723"/>
    </source>
</evidence>
<keyword evidence="6 13" id="KW-0479">Metal-binding</keyword>
<keyword evidence="11 13" id="KW-0051">Antiviral defense</keyword>
<organism evidence="15 16">
    <name type="scientific">Aquibacillus salsiterrae</name>
    <dbReference type="NCBI Taxonomy" id="2950439"/>
    <lineage>
        <taxon>Bacteria</taxon>
        <taxon>Bacillati</taxon>
        <taxon>Bacillota</taxon>
        <taxon>Bacilli</taxon>
        <taxon>Bacillales</taxon>
        <taxon>Bacillaceae</taxon>
        <taxon>Aquibacillus</taxon>
    </lineage>
</organism>
<dbReference type="PANTHER" id="PTHR36531">
    <property type="entry name" value="CRISPR-ASSOCIATED EXONUCLEASE CAS4"/>
    <property type="match status" value="1"/>
</dbReference>
<evidence type="ECO:0000256" key="7">
    <source>
        <dbReference type="ARBA" id="ARBA00022801"/>
    </source>
</evidence>
<evidence type="ECO:0000256" key="4">
    <source>
        <dbReference type="ARBA" id="ARBA00020049"/>
    </source>
</evidence>
<evidence type="ECO:0000259" key="14">
    <source>
        <dbReference type="Pfam" id="PF01930"/>
    </source>
</evidence>
<evidence type="ECO:0000256" key="5">
    <source>
        <dbReference type="ARBA" id="ARBA00022722"/>
    </source>
</evidence>
<dbReference type="PANTHER" id="PTHR36531:SF6">
    <property type="entry name" value="DNA REPLICATION ATP-DEPENDENT HELICASE_NUCLEASE DNA2"/>
    <property type="match status" value="1"/>
</dbReference>
<dbReference type="GO" id="GO:0004527">
    <property type="term" value="F:exonuclease activity"/>
    <property type="evidence" value="ECO:0007669"/>
    <property type="project" value="UniProtKB-KW"/>
</dbReference>
<dbReference type="AlphaFoldDB" id="A0A9X4AF56"/>
<evidence type="ECO:0000256" key="11">
    <source>
        <dbReference type="ARBA" id="ARBA00023118"/>
    </source>
</evidence>
<comment type="cofactor">
    <cofactor evidence="1">
        <name>[4Fe-4S] cluster</name>
        <dbReference type="ChEBI" id="CHEBI:49883"/>
    </cofactor>
</comment>
<reference evidence="15" key="1">
    <citation type="submission" date="2022-06" db="EMBL/GenBank/DDBJ databases">
        <title>Aquibacillus sp. a new bacterium isolated from soil saline samples.</title>
        <authorList>
            <person name="Galisteo C."/>
            <person name="De La Haba R."/>
            <person name="Sanchez-Porro C."/>
            <person name="Ventosa A."/>
        </authorList>
    </citation>
    <scope>NUCLEOTIDE SEQUENCE</scope>
    <source>
        <strain evidence="15">3ASR75-54</strain>
    </source>
</reference>
<keyword evidence="9 13" id="KW-0408">Iron</keyword>
<comment type="caution">
    <text evidence="15">The sequence shown here is derived from an EMBL/GenBank/DDBJ whole genome shotgun (WGS) entry which is preliminary data.</text>
</comment>
<keyword evidence="10 13" id="KW-0411">Iron-sulfur</keyword>
<evidence type="ECO:0000256" key="10">
    <source>
        <dbReference type="ARBA" id="ARBA00023014"/>
    </source>
</evidence>
<protein>
    <recommendedName>
        <fullName evidence="4 13">CRISPR-associated exonuclease Cas4</fullName>
        <ecNumber evidence="3 13">3.1.12.1</ecNumber>
    </recommendedName>
</protein>
<keyword evidence="7 13" id="KW-0378">Hydrolase</keyword>
<comment type="cofactor">
    <cofactor evidence="13">
        <name>iron-sulfur cluster</name>
        <dbReference type="ChEBI" id="CHEBI:30408"/>
    </cofactor>
</comment>
<dbReference type="InterPro" id="IPR022765">
    <property type="entry name" value="Dna2/Cas4_DUF83"/>
</dbReference>
<gene>
    <name evidence="15" type="primary">cas4</name>
    <name evidence="15" type="ORF">NC799_03125</name>
</gene>
<dbReference type="EMBL" id="JAMQKC010000002">
    <property type="protein sequence ID" value="MDC3415900.1"/>
    <property type="molecule type" value="Genomic_DNA"/>
</dbReference>
<evidence type="ECO:0000256" key="8">
    <source>
        <dbReference type="ARBA" id="ARBA00022839"/>
    </source>
</evidence>
<dbReference type="EC" id="3.1.12.1" evidence="3 13"/>
<dbReference type="RefSeq" id="WP_272444875.1">
    <property type="nucleotide sequence ID" value="NZ_JAMQKC010000002.1"/>
</dbReference>
<evidence type="ECO:0000313" key="16">
    <source>
        <dbReference type="Proteomes" id="UP001145069"/>
    </source>
</evidence>
<evidence type="ECO:0000313" key="15">
    <source>
        <dbReference type="EMBL" id="MDC3415900.1"/>
    </source>
</evidence>
<dbReference type="GO" id="GO:0051536">
    <property type="term" value="F:iron-sulfur cluster binding"/>
    <property type="evidence" value="ECO:0007669"/>
    <property type="project" value="UniProtKB-KW"/>
</dbReference>
<dbReference type="Proteomes" id="UP001145069">
    <property type="component" value="Unassembled WGS sequence"/>
</dbReference>
<proteinExistence type="inferred from homology"/>
<evidence type="ECO:0000256" key="1">
    <source>
        <dbReference type="ARBA" id="ARBA00001966"/>
    </source>
</evidence>
<comment type="function">
    <text evidence="13">CRISPR (clustered regularly interspaced short palindromic repeat) is an adaptive immune system that provides protection against mobile genetic elements (viruses, transposable elements and conjugative plasmids). CRISPR clusters contain sequences complementary to antecedent mobile elements and target invading nucleic acids. CRISPR clusters are transcribed and processed into CRISPR RNA (crRNA).</text>
</comment>
<dbReference type="InterPro" id="IPR013343">
    <property type="entry name" value="CRISPR-assoc_prot_Cas4"/>
</dbReference>
<evidence type="ECO:0000256" key="9">
    <source>
        <dbReference type="ARBA" id="ARBA00023004"/>
    </source>
</evidence>
<name>A0A9X4AF56_9BACI</name>
<keyword evidence="12 13" id="KW-0464">Manganese</keyword>
<dbReference type="InterPro" id="IPR011604">
    <property type="entry name" value="PDDEXK-like_dom_sf"/>
</dbReference>
<keyword evidence="8 13" id="KW-0269">Exonuclease</keyword>
<evidence type="ECO:0000256" key="13">
    <source>
        <dbReference type="RuleBase" id="RU365022"/>
    </source>
</evidence>
<dbReference type="Pfam" id="PF01930">
    <property type="entry name" value="Cas_Cas4"/>
    <property type="match status" value="1"/>
</dbReference>
<comment type="similarity">
    <text evidence="2 13">Belongs to the CRISPR-associated exonuclease Cas4 family.</text>
</comment>
<feature type="domain" description="DUF83" evidence="14">
    <location>
        <begin position="15"/>
        <end position="201"/>
    </location>
</feature>
<keyword evidence="16" id="KW-1185">Reference proteome</keyword>
<evidence type="ECO:0000256" key="12">
    <source>
        <dbReference type="ARBA" id="ARBA00023211"/>
    </source>
</evidence>
<evidence type="ECO:0000256" key="2">
    <source>
        <dbReference type="ARBA" id="ARBA00009189"/>
    </source>
</evidence>
<evidence type="ECO:0000256" key="3">
    <source>
        <dbReference type="ARBA" id="ARBA00012768"/>
    </source>
</evidence>